<evidence type="ECO:0000313" key="4">
    <source>
        <dbReference type="Proteomes" id="UP000287171"/>
    </source>
</evidence>
<dbReference type="EMBL" id="BIFT01000002">
    <property type="protein sequence ID" value="GCE30142.1"/>
    <property type="molecule type" value="Genomic_DNA"/>
</dbReference>
<organism evidence="3 4">
    <name type="scientific">Dictyobacter alpinus</name>
    <dbReference type="NCBI Taxonomy" id="2014873"/>
    <lineage>
        <taxon>Bacteria</taxon>
        <taxon>Bacillati</taxon>
        <taxon>Chloroflexota</taxon>
        <taxon>Ktedonobacteria</taxon>
        <taxon>Ktedonobacterales</taxon>
        <taxon>Dictyobacteraceae</taxon>
        <taxon>Dictyobacter</taxon>
    </lineage>
</organism>
<comment type="caution">
    <text evidence="3">The sequence shown here is derived from an EMBL/GenBank/DDBJ whole genome shotgun (WGS) entry which is preliminary data.</text>
</comment>
<protein>
    <recommendedName>
        <fullName evidence="2">UspA domain-containing protein</fullName>
    </recommendedName>
</protein>
<feature type="domain" description="UspA" evidence="2">
    <location>
        <begin position="114"/>
        <end position="267"/>
    </location>
</feature>
<dbReference type="InterPro" id="IPR014729">
    <property type="entry name" value="Rossmann-like_a/b/a_fold"/>
</dbReference>
<dbReference type="PRINTS" id="PR01438">
    <property type="entry name" value="UNVRSLSTRESS"/>
</dbReference>
<dbReference type="InterPro" id="IPR006016">
    <property type="entry name" value="UspA"/>
</dbReference>
<evidence type="ECO:0000259" key="2">
    <source>
        <dbReference type="Pfam" id="PF00582"/>
    </source>
</evidence>
<accession>A0A402BFV0</accession>
<dbReference type="InterPro" id="IPR006015">
    <property type="entry name" value="Universal_stress_UspA"/>
</dbReference>
<sequence length="276" mass="30325">MDEMGLSTLPHDHSLLEMENTYLQQVAHSPALAGLEVTTRACIGLPTEQILLAVENSHVDLIVMCSHGRTGLKRWTMGSVAQKISRISPVPVLVLQEEDQLLQQLCSHEAEPVRMVVALDGSALSEKALEPAAYLCAALSMPARGILQLTYVMHLPSSFEYGQEDSVSRALQKATPQAQNYLQAVQQRLQKGEISSLHLDITITLTHDLDVASKLLRIAERGEKQDGHNRCQLIALTTHGRSGLQRWITGSVTERMLSKATISLLVVEPSPDEKGR</sequence>
<dbReference type="Gene3D" id="3.40.50.620">
    <property type="entry name" value="HUPs"/>
    <property type="match status" value="2"/>
</dbReference>
<evidence type="ECO:0000256" key="1">
    <source>
        <dbReference type="ARBA" id="ARBA00008791"/>
    </source>
</evidence>
<evidence type="ECO:0000313" key="3">
    <source>
        <dbReference type="EMBL" id="GCE30142.1"/>
    </source>
</evidence>
<dbReference type="PANTHER" id="PTHR46268">
    <property type="entry name" value="STRESS RESPONSE PROTEIN NHAX"/>
    <property type="match status" value="1"/>
</dbReference>
<dbReference type="Proteomes" id="UP000287171">
    <property type="component" value="Unassembled WGS sequence"/>
</dbReference>
<feature type="domain" description="UspA" evidence="2">
    <location>
        <begin position="27"/>
        <end position="95"/>
    </location>
</feature>
<reference evidence="4" key="1">
    <citation type="submission" date="2018-12" db="EMBL/GenBank/DDBJ databases">
        <title>Tengunoibacter tsumagoiensis gen. nov., sp. nov., Dictyobacter kobayashii sp. nov., D. alpinus sp. nov., and D. joshuensis sp. nov. and description of Dictyobacteraceae fam. nov. within the order Ktedonobacterales isolated from Tengu-no-mugimeshi.</title>
        <authorList>
            <person name="Wang C.M."/>
            <person name="Zheng Y."/>
            <person name="Sakai Y."/>
            <person name="Toyoda A."/>
            <person name="Minakuchi Y."/>
            <person name="Abe K."/>
            <person name="Yokota A."/>
            <person name="Yabe S."/>
        </authorList>
    </citation>
    <scope>NUCLEOTIDE SEQUENCE [LARGE SCALE GENOMIC DNA]</scope>
    <source>
        <strain evidence="4">Uno16</strain>
    </source>
</reference>
<dbReference type="AlphaFoldDB" id="A0A402BFV0"/>
<gene>
    <name evidence="3" type="ORF">KDA_56260</name>
</gene>
<proteinExistence type="inferred from homology"/>
<keyword evidence="4" id="KW-1185">Reference proteome</keyword>
<dbReference type="Pfam" id="PF00582">
    <property type="entry name" value="Usp"/>
    <property type="match status" value="2"/>
</dbReference>
<name>A0A402BFV0_9CHLR</name>
<dbReference type="CDD" id="cd00293">
    <property type="entry name" value="USP-like"/>
    <property type="match status" value="2"/>
</dbReference>
<dbReference type="SUPFAM" id="SSF52402">
    <property type="entry name" value="Adenine nucleotide alpha hydrolases-like"/>
    <property type="match status" value="2"/>
</dbReference>
<comment type="similarity">
    <text evidence="1">Belongs to the universal stress protein A family.</text>
</comment>
<dbReference type="PANTHER" id="PTHR46268:SF6">
    <property type="entry name" value="UNIVERSAL STRESS PROTEIN UP12"/>
    <property type="match status" value="1"/>
</dbReference>